<name>A0AAE0WJ64_9PEZI</name>
<accession>A0AAE0WJ64</accession>
<evidence type="ECO:0000256" key="2">
    <source>
        <dbReference type="PROSITE-ProRule" id="PRU00267"/>
    </source>
</evidence>
<dbReference type="GO" id="GO:0005634">
    <property type="term" value="C:nucleus"/>
    <property type="evidence" value="ECO:0007669"/>
    <property type="project" value="UniProtKB-UniRule"/>
</dbReference>
<feature type="domain" description="HMG box" evidence="4">
    <location>
        <begin position="137"/>
        <end position="212"/>
    </location>
</feature>
<dbReference type="InterPro" id="IPR036910">
    <property type="entry name" value="HMG_box_dom_sf"/>
</dbReference>
<dbReference type="CDD" id="cd00084">
    <property type="entry name" value="HMG-box_SF"/>
    <property type="match status" value="2"/>
</dbReference>
<comment type="caution">
    <text evidence="5">The sequence shown here is derived from an EMBL/GenBank/DDBJ whole genome shotgun (WGS) entry which is preliminary data.</text>
</comment>
<feature type="region of interest" description="Disordered" evidence="3">
    <location>
        <begin position="37"/>
        <end position="115"/>
    </location>
</feature>
<evidence type="ECO:0000259" key="4">
    <source>
        <dbReference type="PROSITE" id="PS50118"/>
    </source>
</evidence>
<gene>
    <name evidence="5" type="ORF">LTR78_007796</name>
</gene>
<dbReference type="PROSITE" id="PS50118">
    <property type="entry name" value="HMG_BOX_2"/>
    <property type="match status" value="2"/>
</dbReference>
<dbReference type="Proteomes" id="UP001274830">
    <property type="component" value="Unassembled WGS sequence"/>
</dbReference>
<sequence>MLGRAVLLRLPIRQRLPLSLPSQHQVEVSSRVLFSQSHRDYAKPGRPRNVVGEPSRPVKRSVKRAAPKATNLEDSPAKQGNEARKKAAAARKSPAAKAKKQPKPRKELTEAQQAAKLARTESEKIRALKKVALVDPIVPPANAYIMFLKEYSKKGGLSGSTKDRQEQRGRLTEHSKAMAAAWKECSPADIEHYNHLAHQAKETGQADYKKWVESHTVDKIAAANRARQQLRRLEKKVADDASPHKKLYGVRVQSIHDERRVKSPISSYFQFSINRQASGDFKNITVQERAKLIGQEWKALSQEEKDKYKQLSNEETKRYKDEYTTVHGHLPPSFMAEPAAVAAAAA</sequence>
<feature type="DNA-binding region" description="HMG box" evidence="2">
    <location>
        <begin position="137"/>
        <end position="212"/>
    </location>
</feature>
<feature type="compositionally biased region" description="Basic residues" evidence="3">
    <location>
        <begin position="57"/>
        <end position="66"/>
    </location>
</feature>
<feature type="domain" description="HMG box" evidence="4">
    <location>
        <begin position="261"/>
        <end position="327"/>
    </location>
</feature>
<dbReference type="SUPFAM" id="SSF47095">
    <property type="entry name" value="HMG-box"/>
    <property type="match status" value="2"/>
</dbReference>
<evidence type="ECO:0000313" key="5">
    <source>
        <dbReference type="EMBL" id="KAK3672256.1"/>
    </source>
</evidence>
<dbReference type="InterPro" id="IPR009071">
    <property type="entry name" value="HMG_box_dom"/>
</dbReference>
<organism evidence="5 6">
    <name type="scientific">Recurvomyces mirabilis</name>
    <dbReference type="NCBI Taxonomy" id="574656"/>
    <lineage>
        <taxon>Eukaryota</taxon>
        <taxon>Fungi</taxon>
        <taxon>Dikarya</taxon>
        <taxon>Ascomycota</taxon>
        <taxon>Pezizomycotina</taxon>
        <taxon>Dothideomycetes</taxon>
        <taxon>Dothideomycetidae</taxon>
        <taxon>Mycosphaerellales</taxon>
        <taxon>Teratosphaeriaceae</taxon>
        <taxon>Recurvomyces</taxon>
    </lineage>
</organism>
<keyword evidence="1 2" id="KW-0238">DNA-binding</keyword>
<evidence type="ECO:0000256" key="3">
    <source>
        <dbReference type="SAM" id="MobiDB-lite"/>
    </source>
</evidence>
<dbReference type="Pfam" id="PF00505">
    <property type="entry name" value="HMG_box"/>
    <property type="match status" value="1"/>
</dbReference>
<dbReference type="Gene3D" id="1.10.30.10">
    <property type="entry name" value="High mobility group box domain"/>
    <property type="match status" value="2"/>
</dbReference>
<evidence type="ECO:0000256" key="1">
    <source>
        <dbReference type="ARBA" id="ARBA00023125"/>
    </source>
</evidence>
<dbReference type="InterPro" id="IPR050342">
    <property type="entry name" value="HMGB"/>
</dbReference>
<dbReference type="EMBL" id="JAUTXT010000034">
    <property type="protein sequence ID" value="KAK3672256.1"/>
    <property type="molecule type" value="Genomic_DNA"/>
</dbReference>
<reference evidence="5" key="1">
    <citation type="submission" date="2023-07" db="EMBL/GenBank/DDBJ databases">
        <title>Black Yeasts Isolated from many extreme environments.</title>
        <authorList>
            <person name="Coleine C."/>
            <person name="Stajich J.E."/>
            <person name="Selbmann L."/>
        </authorList>
    </citation>
    <scope>NUCLEOTIDE SEQUENCE</scope>
    <source>
        <strain evidence="5">CCFEE 5485</strain>
    </source>
</reference>
<evidence type="ECO:0000313" key="6">
    <source>
        <dbReference type="Proteomes" id="UP001274830"/>
    </source>
</evidence>
<protein>
    <recommendedName>
        <fullName evidence="4">HMG box domain-containing protein</fullName>
    </recommendedName>
</protein>
<dbReference type="SMART" id="SM00398">
    <property type="entry name" value="HMG"/>
    <property type="match status" value="2"/>
</dbReference>
<keyword evidence="6" id="KW-1185">Reference proteome</keyword>
<feature type="DNA-binding region" description="HMG box" evidence="2">
    <location>
        <begin position="261"/>
        <end position="327"/>
    </location>
</feature>
<dbReference type="AlphaFoldDB" id="A0AAE0WJ64"/>
<dbReference type="GO" id="GO:0003677">
    <property type="term" value="F:DNA binding"/>
    <property type="evidence" value="ECO:0007669"/>
    <property type="project" value="UniProtKB-UniRule"/>
</dbReference>
<proteinExistence type="predicted"/>
<keyword evidence="2" id="KW-0539">Nucleus</keyword>
<dbReference type="PANTHER" id="PTHR48112">
    <property type="entry name" value="HIGH MOBILITY GROUP PROTEIN DSP1"/>
    <property type="match status" value="1"/>
</dbReference>